<comment type="caution">
    <text evidence="3">The sequence shown here is derived from an EMBL/GenBank/DDBJ whole genome shotgun (WGS) entry which is preliminary data.</text>
</comment>
<dbReference type="Gene3D" id="2.60.40.10">
    <property type="entry name" value="Immunoglobulins"/>
    <property type="match status" value="2"/>
</dbReference>
<feature type="region of interest" description="Disordered" evidence="1">
    <location>
        <begin position="39"/>
        <end position="62"/>
    </location>
</feature>
<feature type="compositionally biased region" description="Low complexity" evidence="1">
    <location>
        <begin position="45"/>
        <end position="57"/>
    </location>
</feature>
<proteinExistence type="predicted"/>
<accession>A0ABX4DRJ0</accession>
<reference evidence="3 4" key="1">
    <citation type="submission" date="2017-06" db="EMBL/GenBank/DDBJ databases">
        <authorList>
            <person name="Furmanczyk E.M."/>
        </authorList>
    </citation>
    <scope>NUCLEOTIDE SEQUENCE [LARGE SCALE GENOMIC DNA]</scope>
    <source>
        <strain evidence="3 4">DSM 16611</strain>
    </source>
</reference>
<evidence type="ECO:0000313" key="3">
    <source>
        <dbReference type="EMBL" id="OXR30026.1"/>
    </source>
</evidence>
<dbReference type="InterPro" id="IPR013783">
    <property type="entry name" value="Ig-like_fold"/>
</dbReference>
<protein>
    <recommendedName>
        <fullName evidence="2">Fibronectin type-III domain-containing protein</fullName>
    </recommendedName>
</protein>
<dbReference type="CDD" id="cd00063">
    <property type="entry name" value="FN3"/>
    <property type="match status" value="1"/>
</dbReference>
<feature type="domain" description="Fibronectin type-III" evidence="2">
    <location>
        <begin position="92"/>
        <end position="164"/>
    </location>
</feature>
<evidence type="ECO:0000313" key="4">
    <source>
        <dbReference type="Proteomes" id="UP000215455"/>
    </source>
</evidence>
<evidence type="ECO:0000259" key="2">
    <source>
        <dbReference type="SMART" id="SM00060"/>
    </source>
</evidence>
<feature type="domain" description="Fibronectin type-III" evidence="2">
    <location>
        <begin position="3"/>
        <end position="77"/>
    </location>
</feature>
<keyword evidence="4" id="KW-1185">Reference proteome</keyword>
<evidence type="ECO:0000256" key="1">
    <source>
        <dbReference type="SAM" id="MobiDB-lite"/>
    </source>
</evidence>
<dbReference type="SUPFAM" id="SSF49265">
    <property type="entry name" value="Fibronectin type III"/>
    <property type="match status" value="1"/>
</dbReference>
<sequence length="184" mass="20708">MQPKPPSFLEPFNQTLDQVSFFWSPGEVEGGEPRYEIRRDKSLLDTPKTPPYTDTTPEQGRDHSYCIRTFDDGFTFSEPVCVNVYFEDLTAPTKPTGLRTSNLALQLSWDESYDSSGDITYIVDKGIDDELGRTKQLEFSITGLEAGVRYEFGVTAIDNSNNKSDREIISYPAIGISLKDKRGV</sequence>
<dbReference type="InterPro" id="IPR003961">
    <property type="entry name" value="FN3_dom"/>
</dbReference>
<dbReference type="EMBL" id="NIWU01000005">
    <property type="protein sequence ID" value="OXR30026.1"/>
    <property type="molecule type" value="Genomic_DNA"/>
</dbReference>
<dbReference type="SMART" id="SM00060">
    <property type="entry name" value="FN3"/>
    <property type="match status" value="2"/>
</dbReference>
<dbReference type="Proteomes" id="UP000215455">
    <property type="component" value="Unassembled WGS sequence"/>
</dbReference>
<organism evidence="3 4">
    <name type="scientific">Pseudomonas umsongensis</name>
    <dbReference type="NCBI Taxonomy" id="198618"/>
    <lineage>
        <taxon>Bacteria</taxon>
        <taxon>Pseudomonadati</taxon>
        <taxon>Pseudomonadota</taxon>
        <taxon>Gammaproteobacteria</taxon>
        <taxon>Pseudomonadales</taxon>
        <taxon>Pseudomonadaceae</taxon>
        <taxon>Pseudomonas</taxon>
    </lineage>
</organism>
<gene>
    <name evidence="3" type="ORF">PSUM_22450</name>
</gene>
<name>A0ABX4DRJ0_9PSED</name>
<dbReference type="InterPro" id="IPR036116">
    <property type="entry name" value="FN3_sf"/>
</dbReference>